<dbReference type="PANTHER" id="PTHR31293">
    <property type="entry name" value="RNI-LIKE SUPERFAMILY PROTEIN"/>
    <property type="match status" value="1"/>
</dbReference>
<evidence type="ECO:0000313" key="2">
    <source>
        <dbReference type="Proteomes" id="UP000087766"/>
    </source>
</evidence>
<dbReference type="InterPro" id="IPR036047">
    <property type="entry name" value="F-box-like_dom_sf"/>
</dbReference>
<dbReference type="GeneID" id="106754514"/>
<dbReference type="KEGG" id="vra:106754514"/>
<dbReference type="Gene3D" id="1.20.1280.50">
    <property type="match status" value="1"/>
</dbReference>
<dbReference type="Gene3D" id="3.80.10.10">
    <property type="entry name" value="Ribonuclease Inhibitor"/>
    <property type="match status" value="1"/>
</dbReference>
<dbReference type="RefSeq" id="XP_014492041.1">
    <property type="nucleotide sequence ID" value="XM_014636555.1"/>
</dbReference>
<name>A0A1S3TE55_VIGRR</name>
<dbReference type="PANTHER" id="PTHR31293:SF12">
    <property type="entry name" value="RNI-LIKE SUPERFAMILY PROTEIN"/>
    <property type="match status" value="1"/>
</dbReference>
<dbReference type="CDD" id="cd22160">
    <property type="entry name" value="F-box_AtFBL13-like"/>
    <property type="match status" value="1"/>
</dbReference>
<feature type="domain" description="F-box" evidence="1">
    <location>
        <begin position="2"/>
        <end position="50"/>
    </location>
</feature>
<dbReference type="SMART" id="SM00256">
    <property type="entry name" value="FBOX"/>
    <property type="match status" value="1"/>
</dbReference>
<sequence length="286" mass="33449">MADLISSLPNEIICHILSSLPSQQVVATSVISKRWNLLWRDVPSLHFDNGNEYFGLLKCKKNTFYSSVSSFLAGHENQPFYRLRLRCYYSMYITKSIRTQIQNAVTGSDRIQILDLYCNKNIVIPSVVFSFKTLVTLNLERITVEDISFVDLPLLEILHLEDINSPVEIDLSQFLFGCPNLKDLRVIRVRHLACETKGKFIRLPKLVRACIHKFLLPLEIFKKVEVLELEWVKFHWIFQQPNMDLNFDFHNLIRLELNVVRNWLLVLKLLNHCPKLQSLDICIHKV</sequence>
<dbReference type="SUPFAM" id="SSF81383">
    <property type="entry name" value="F-box domain"/>
    <property type="match status" value="1"/>
</dbReference>
<protein>
    <submittedName>
        <fullName evidence="3">F-box/FBD/LRR-repeat protein At5g22700-like</fullName>
    </submittedName>
</protein>
<gene>
    <name evidence="3" type="primary">LOC106754514</name>
</gene>
<dbReference type="Proteomes" id="UP000087766">
    <property type="component" value="Chromosome 1"/>
</dbReference>
<dbReference type="OrthoDB" id="1427045at2759"/>
<evidence type="ECO:0000259" key="1">
    <source>
        <dbReference type="PROSITE" id="PS50181"/>
    </source>
</evidence>
<dbReference type="Pfam" id="PF00646">
    <property type="entry name" value="F-box"/>
    <property type="match status" value="1"/>
</dbReference>
<reference evidence="2" key="1">
    <citation type="journal article" date="2014" name="Nat. Commun.">
        <title>Genome sequence of mungbean and insights into evolution within Vigna species.</title>
        <authorList>
            <person name="Kang Y.J."/>
            <person name="Kim S.K."/>
            <person name="Kim M.Y."/>
            <person name="Lestari P."/>
            <person name="Kim K.H."/>
            <person name="Ha B.K."/>
            <person name="Jun T.H."/>
            <person name="Hwang W.J."/>
            <person name="Lee T."/>
            <person name="Lee J."/>
            <person name="Shim S."/>
            <person name="Yoon M.Y."/>
            <person name="Jang Y.E."/>
            <person name="Han K.S."/>
            <person name="Taeprayoon P."/>
            <person name="Yoon N."/>
            <person name="Somta P."/>
            <person name="Tanya P."/>
            <person name="Kim K.S."/>
            <person name="Gwag J.G."/>
            <person name="Moon J.K."/>
            <person name="Lee Y.H."/>
            <person name="Park B.S."/>
            <person name="Bombarely A."/>
            <person name="Doyle J.J."/>
            <person name="Jackson S.A."/>
            <person name="Schafleitner R."/>
            <person name="Srinives P."/>
            <person name="Varshney R.K."/>
            <person name="Lee S.H."/>
        </authorList>
    </citation>
    <scope>NUCLEOTIDE SEQUENCE [LARGE SCALE GENOMIC DNA]</scope>
    <source>
        <strain evidence="2">cv. VC1973A</strain>
    </source>
</reference>
<dbReference type="InterPro" id="IPR053781">
    <property type="entry name" value="F-box_AtFBL13-like"/>
</dbReference>
<accession>A0A1S3TE55</accession>
<dbReference type="InterPro" id="IPR055294">
    <property type="entry name" value="FBL60-like"/>
</dbReference>
<dbReference type="AlphaFoldDB" id="A0A1S3TE55"/>
<organism evidence="2 3">
    <name type="scientific">Vigna radiata var. radiata</name>
    <name type="common">Mung bean</name>
    <name type="synonym">Phaseolus aureus</name>
    <dbReference type="NCBI Taxonomy" id="3916"/>
    <lineage>
        <taxon>Eukaryota</taxon>
        <taxon>Viridiplantae</taxon>
        <taxon>Streptophyta</taxon>
        <taxon>Embryophyta</taxon>
        <taxon>Tracheophyta</taxon>
        <taxon>Spermatophyta</taxon>
        <taxon>Magnoliopsida</taxon>
        <taxon>eudicotyledons</taxon>
        <taxon>Gunneridae</taxon>
        <taxon>Pentapetalae</taxon>
        <taxon>rosids</taxon>
        <taxon>fabids</taxon>
        <taxon>Fabales</taxon>
        <taxon>Fabaceae</taxon>
        <taxon>Papilionoideae</taxon>
        <taxon>50 kb inversion clade</taxon>
        <taxon>NPAAA clade</taxon>
        <taxon>indigoferoid/millettioid clade</taxon>
        <taxon>Phaseoleae</taxon>
        <taxon>Vigna</taxon>
    </lineage>
</organism>
<dbReference type="SUPFAM" id="SSF52047">
    <property type="entry name" value="RNI-like"/>
    <property type="match status" value="1"/>
</dbReference>
<proteinExistence type="predicted"/>
<dbReference type="InterPro" id="IPR001810">
    <property type="entry name" value="F-box_dom"/>
</dbReference>
<reference evidence="3" key="2">
    <citation type="submission" date="2025-08" db="UniProtKB">
        <authorList>
            <consortium name="RefSeq"/>
        </authorList>
    </citation>
    <scope>IDENTIFICATION</scope>
    <source>
        <tissue evidence="3">Leaf</tissue>
    </source>
</reference>
<evidence type="ECO:0000313" key="3">
    <source>
        <dbReference type="RefSeq" id="XP_014492041.1"/>
    </source>
</evidence>
<dbReference type="PROSITE" id="PS50181">
    <property type="entry name" value="FBOX"/>
    <property type="match status" value="1"/>
</dbReference>
<dbReference type="InterPro" id="IPR032675">
    <property type="entry name" value="LRR_dom_sf"/>
</dbReference>
<dbReference type="STRING" id="3916.A0A1S3TE55"/>
<keyword evidence="2" id="KW-1185">Reference proteome</keyword>